<proteinExistence type="predicted"/>
<sequence length="250" mass="28604">MLKQRMIWIIATIMICYLISDFLWNQHLKLQEPAFIPQYTEVLIHGQSFSFYYLEDVETSEPLQHIQIDELQGLFKIEGPSVIERYGQQYLKSIIYHPMDGHDYTGLVDQTFTTATAFFTGNKQQSIDIGKLKFLSNAAPDNSLREPLHTLTSGSSSNNEHLYIVQTNTDIELTALSVSFPELIEENIRATIKQTDHYLIEQGEGFTEDAFTPLNELSLPLTFETGDIIFASNLKCFPKIYMQIIVHVSP</sequence>
<reference evidence="3" key="1">
    <citation type="journal article" date="2019" name="Int. J. Syst. Evol. Microbiol.">
        <title>The Global Catalogue of Microorganisms (GCM) 10K type strain sequencing project: providing services to taxonomists for standard genome sequencing and annotation.</title>
        <authorList>
            <consortium name="The Broad Institute Genomics Platform"/>
            <consortium name="The Broad Institute Genome Sequencing Center for Infectious Disease"/>
            <person name="Wu L."/>
            <person name="Ma J."/>
        </authorList>
    </citation>
    <scope>NUCLEOTIDE SEQUENCE [LARGE SCALE GENOMIC DNA]</scope>
    <source>
        <strain evidence="3">GH52</strain>
    </source>
</reference>
<keyword evidence="3" id="KW-1185">Reference proteome</keyword>
<evidence type="ECO:0000313" key="3">
    <source>
        <dbReference type="Proteomes" id="UP001597362"/>
    </source>
</evidence>
<keyword evidence="1" id="KW-0472">Membrane</keyword>
<protein>
    <recommendedName>
        <fullName evidence="4">DUF3298 domain-containing protein</fullName>
    </recommendedName>
</protein>
<organism evidence="2 3">
    <name type="scientific">Paenibacillus yanchengensis</name>
    <dbReference type="NCBI Taxonomy" id="2035833"/>
    <lineage>
        <taxon>Bacteria</taxon>
        <taxon>Bacillati</taxon>
        <taxon>Bacillota</taxon>
        <taxon>Bacilli</taxon>
        <taxon>Bacillales</taxon>
        <taxon>Paenibacillaceae</taxon>
        <taxon>Paenibacillus</taxon>
    </lineage>
</organism>
<evidence type="ECO:0008006" key="4">
    <source>
        <dbReference type="Google" id="ProtNLM"/>
    </source>
</evidence>
<name>A0ABW4YGI8_9BACL</name>
<keyword evidence="1" id="KW-0812">Transmembrane</keyword>
<evidence type="ECO:0000313" key="2">
    <source>
        <dbReference type="EMBL" id="MFD2114801.1"/>
    </source>
</evidence>
<dbReference type="RefSeq" id="WP_377769829.1">
    <property type="nucleotide sequence ID" value="NZ_JBHUHO010000009.1"/>
</dbReference>
<accession>A0ABW4YGI8</accession>
<dbReference type="EMBL" id="JBHUHO010000009">
    <property type="protein sequence ID" value="MFD2114801.1"/>
    <property type="molecule type" value="Genomic_DNA"/>
</dbReference>
<comment type="caution">
    <text evidence="2">The sequence shown here is derived from an EMBL/GenBank/DDBJ whole genome shotgun (WGS) entry which is preliminary data.</text>
</comment>
<gene>
    <name evidence="2" type="ORF">ACFSJH_03475</name>
</gene>
<evidence type="ECO:0000256" key="1">
    <source>
        <dbReference type="SAM" id="Phobius"/>
    </source>
</evidence>
<keyword evidence="1" id="KW-1133">Transmembrane helix</keyword>
<feature type="transmembrane region" description="Helical" evidence="1">
    <location>
        <begin position="6"/>
        <end position="24"/>
    </location>
</feature>
<dbReference type="Proteomes" id="UP001597362">
    <property type="component" value="Unassembled WGS sequence"/>
</dbReference>